<dbReference type="InterPro" id="IPR044135">
    <property type="entry name" value="Met-tRNA-FMT_C"/>
</dbReference>
<organism evidence="8 9">
    <name type="scientific">Gracilibacillus orientalis</name>
    <dbReference type="NCBI Taxonomy" id="334253"/>
    <lineage>
        <taxon>Bacteria</taxon>
        <taxon>Bacillati</taxon>
        <taxon>Bacillota</taxon>
        <taxon>Bacilli</taxon>
        <taxon>Bacillales</taxon>
        <taxon>Bacillaceae</taxon>
        <taxon>Gracilibacillus</taxon>
    </lineage>
</organism>
<protein>
    <recommendedName>
        <fullName evidence="2 5">Methionyl-tRNA formyltransferase</fullName>
        <ecNumber evidence="2 5">2.1.2.9</ecNumber>
    </recommendedName>
</protein>
<evidence type="ECO:0000313" key="9">
    <source>
        <dbReference type="Proteomes" id="UP000198565"/>
    </source>
</evidence>
<dbReference type="HAMAP" id="MF_00182">
    <property type="entry name" value="Formyl_trans"/>
    <property type="match status" value="1"/>
</dbReference>
<dbReference type="GO" id="GO:0005829">
    <property type="term" value="C:cytosol"/>
    <property type="evidence" value="ECO:0007669"/>
    <property type="project" value="TreeGrafter"/>
</dbReference>
<dbReference type="OrthoDB" id="9802815at2"/>
<dbReference type="InterPro" id="IPR036477">
    <property type="entry name" value="Formyl_transf_N_sf"/>
</dbReference>
<dbReference type="EMBL" id="FOTR01000006">
    <property type="protein sequence ID" value="SFL98307.1"/>
    <property type="molecule type" value="Genomic_DNA"/>
</dbReference>
<accession>A0A1I4M5R6</accession>
<evidence type="ECO:0000259" key="6">
    <source>
        <dbReference type="Pfam" id="PF00551"/>
    </source>
</evidence>
<dbReference type="FunFam" id="3.40.50.170:FF:000004">
    <property type="entry name" value="Methionyl-tRNA formyltransferase"/>
    <property type="match status" value="1"/>
</dbReference>
<proteinExistence type="inferred from homology"/>
<dbReference type="InterPro" id="IPR005794">
    <property type="entry name" value="Fmt"/>
</dbReference>
<dbReference type="InterPro" id="IPR041711">
    <property type="entry name" value="Met-tRNA-FMT_N"/>
</dbReference>
<dbReference type="EC" id="2.1.2.9" evidence="2 5"/>
<evidence type="ECO:0000256" key="3">
    <source>
        <dbReference type="ARBA" id="ARBA00022679"/>
    </source>
</evidence>
<dbReference type="InterPro" id="IPR005793">
    <property type="entry name" value="Formyl_trans_C"/>
</dbReference>
<name>A0A1I4M5R6_9BACI</name>
<comment type="function">
    <text evidence="5">Attaches a formyl group to the free amino group of methionyl-tRNA(fMet). The formyl group appears to play a dual role in the initiator identity of N-formylmethionyl-tRNA by promoting its recognition by IF2 and preventing the misappropriation of this tRNA by the elongation apparatus.</text>
</comment>
<feature type="domain" description="Formyl transferase N-terminal" evidence="6">
    <location>
        <begin position="2"/>
        <end position="178"/>
    </location>
</feature>
<evidence type="ECO:0000313" key="8">
    <source>
        <dbReference type="EMBL" id="SFL98307.1"/>
    </source>
</evidence>
<gene>
    <name evidence="5" type="primary">fmt</name>
    <name evidence="8" type="ORF">SAMN04487943_10626</name>
</gene>
<dbReference type="InterPro" id="IPR011034">
    <property type="entry name" value="Formyl_transferase-like_C_sf"/>
</dbReference>
<comment type="catalytic activity">
    <reaction evidence="5">
        <text>L-methionyl-tRNA(fMet) + (6R)-10-formyltetrahydrofolate = N-formyl-L-methionyl-tRNA(fMet) + (6S)-5,6,7,8-tetrahydrofolate + H(+)</text>
        <dbReference type="Rhea" id="RHEA:24380"/>
        <dbReference type="Rhea" id="RHEA-COMP:9952"/>
        <dbReference type="Rhea" id="RHEA-COMP:9953"/>
        <dbReference type="ChEBI" id="CHEBI:15378"/>
        <dbReference type="ChEBI" id="CHEBI:57453"/>
        <dbReference type="ChEBI" id="CHEBI:78530"/>
        <dbReference type="ChEBI" id="CHEBI:78844"/>
        <dbReference type="ChEBI" id="CHEBI:195366"/>
        <dbReference type="EC" id="2.1.2.9"/>
    </reaction>
</comment>
<sequence length="312" mass="34543">MKKIIFMGTPDFAVPVLEQLITEGYQINLVVTQPDRPRGRKKVLTPPPVKVAAEKYKIPVFQPEKIKDDYEEIKKQNPDLIVTAAFGQLLPKGLLDIPTFGCINVHASLLPKLRGGAPIHYAILEGHEKTGISIMYMAEKLDAGDIISQNEVVIEDNDDVEQLHDKLSEVGADLLLTTIPSILSGDAKRTPQDDTQATFAPNITRDQEKIDWSQPQQVVYNRIRGLHPWPVAFTTWRDKVMKVYQATKTNKVTNESAGTVIDTSEEGIIVATGDQKSIELTEVQPAGKKKMMTADFLRGVGSNMSVGEKLGE</sequence>
<dbReference type="RefSeq" id="WP_091483863.1">
    <property type="nucleotide sequence ID" value="NZ_FOTR01000006.1"/>
</dbReference>
<evidence type="ECO:0000259" key="7">
    <source>
        <dbReference type="Pfam" id="PF02911"/>
    </source>
</evidence>
<dbReference type="PANTHER" id="PTHR11138">
    <property type="entry name" value="METHIONYL-TRNA FORMYLTRANSFERASE"/>
    <property type="match status" value="1"/>
</dbReference>
<dbReference type="InterPro" id="IPR002376">
    <property type="entry name" value="Formyl_transf_N"/>
</dbReference>
<keyword evidence="9" id="KW-1185">Reference proteome</keyword>
<dbReference type="PANTHER" id="PTHR11138:SF5">
    <property type="entry name" value="METHIONYL-TRNA FORMYLTRANSFERASE, MITOCHONDRIAL"/>
    <property type="match status" value="1"/>
</dbReference>
<evidence type="ECO:0000256" key="1">
    <source>
        <dbReference type="ARBA" id="ARBA00010699"/>
    </source>
</evidence>
<dbReference type="InterPro" id="IPR001555">
    <property type="entry name" value="GART_AS"/>
</dbReference>
<comment type="similarity">
    <text evidence="1 5">Belongs to the Fmt family.</text>
</comment>
<dbReference type="PROSITE" id="PS00373">
    <property type="entry name" value="GART"/>
    <property type="match status" value="1"/>
</dbReference>
<dbReference type="AlphaFoldDB" id="A0A1I4M5R6"/>
<dbReference type="SUPFAM" id="SSF50486">
    <property type="entry name" value="FMT C-terminal domain-like"/>
    <property type="match status" value="1"/>
</dbReference>
<reference evidence="9" key="1">
    <citation type="submission" date="2016-10" db="EMBL/GenBank/DDBJ databases">
        <authorList>
            <person name="Varghese N."/>
            <person name="Submissions S."/>
        </authorList>
    </citation>
    <scope>NUCLEOTIDE SEQUENCE [LARGE SCALE GENOMIC DNA]</scope>
    <source>
        <strain evidence="9">CGMCC 1.4250</strain>
    </source>
</reference>
<dbReference type="Pfam" id="PF02911">
    <property type="entry name" value="Formyl_trans_C"/>
    <property type="match status" value="1"/>
</dbReference>
<evidence type="ECO:0000256" key="5">
    <source>
        <dbReference type="HAMAP-Rule" id="MF_00182"/>
    </source>
</evidence>
<feature type="binding site" evidence="5">
    <location>
        <begin position="108"/>
        <end position="111"/>
    </location>
    <ligand>
        <name>(6S)-5,6,7,8-tetrahydrofolate</name>
        <dbReference type="ChEBI" id="CHEBI:57453"/>
    </ligand>
</feature>
<keyword evidence="3 5" id="KW-0808">Transferase</keyword>
<dbReference type="STRING" id="334253.SAMN04487943_10626"/>
<dbReference type="CDD" id="cd08704">
    <property type="entry name" value="Met_tRNA_FMT_C"/>
    <property type="match status" value="1"/>
</dbReference>
<dbReference type="Pfam" id="PF00551">
    <property type="entry name" value="Formyl_trans_N"/>
    <property type="match status" value="1"/>
</dbReference>
<evidence type="ECO:0000256" key="4">
    <source>
        <dbReference type="ARBA" id="ARBA00022917"/>
    </source>
</evidence>
<dbReference type="Gene3D" id="3.40.50.12230">
    <property type="match status" value="1"/>
</dbReference>
<keyword evidence="4 5" id="KW-0648">Protein biosynthesis</keyword>
<dbReference type="GO" id="GO:0004479">
    <property type="term" value="F:methionyl-tRNA formyltransferase activity"/>
    <property type="evidence" value="ECO:0007669"/>
    <property type="project" value="UniProtKB-UniRule"/>
</dbReference>
<dbReference type="FunFam" id="3.40.50.12230:FF:000001">
    <property type="entry name" value="Methionyl-tRNA formyltransferase"/>
    <property type="match status" value="1"/>
</dbReference>
<dbReference type="NCBIfam" id="TIGR00460">
    <property type="entry name" value="fmt"/>
    <property type="match status" value="1"/>
</dbReference>
<dbReference type="SUPFAM" id="SSF53328">
    <property type="entry name" value="Formyltransferase"/>
    <property type="match status" value="1"/>
</dbReference>
<dbReference type="Proteomes" id="UP000198565">
    <property type="component" value="Unassembled WGS sequence"/>
</dbReference>
<dbReference type="CDD" id="cd08646">
    <property type="entry name" value="FMT_core_Met-tRNA-FMT_N"/>
    <property type="match status" value="1"/>
</dbReference>
<feature type="domain" description="Formyl transferase C-terminal" evidence="7">
    <location>
        <begin position="202"/>
        <end position="299"/>
    </location>
</feature>
<evidence type="ECO:0000256" key="2">
    <source>
        <dbReference type="ARBA" id="ARBA00012261"/>
    </source>
</evidence>